<evidence type="ECO:0000256" key="13">
    <source>
        <dbReference type="ARBA" id="ARBA00023136"/>
    </source>
</evidence>
<keyword evidence="12" id="KW-0482">Metalloprotease</keyword>
<dbReference type="SUPFAM" id="SSF52025">
    <property type="entry name" value="PA domain"/>
    <property type="match status" value="2"/>
</dbReference>
<evidence type="ECO:0000259" key="18">
    <source>
        <dbReference type="Pfam" id="PF04253"/>
    </source>
</evidence>
<dbReference type="InterPro" id="IPR003137">
    <property type="entry name" value="PA_domain"/>
</dbReference>
<evidence type="ECO:0000256" key="1">
    <source>
        <dbReference type="ARBA" id="ARBA00001947"/>
    </source>
</evidence>
<evidence type="ECO:0000256" key="14">
    <source>
        <dbReference type="ARBA" id="ARBA00023180"/>
    </source>
</evidence>
<evidence type="ECO:0000256" key="5">
    <source>
        <dbReference type="ARBA" id="ARBA00022670"/>
    </source>
</evidence>
<comment type="caution">
    <text evidence="20">The sequence shown here is derived from an EMBL/GenBank/DDBJ whole genome shotgun (WGS) entry which is preliminary data.</text>
</comment>
<evidence type="ECO:0000256" key="6">
    <source>
        <dbReference type="ARBA" id="ARBA00022692"/>
    </source>
</evidence>
<dbReference type="Pfam" id="PF04389">
    <property type="entry name" value="Peptidase_M28"/>
    <property type="match status" value="1"/>
</dbReference>
<dbReference type="CDD" id="cd02121">
    <property type="entry name" value="PA_GCPII_like"/>
    <property type="match status" value="1"/>
</dbReference>
<keyword evidence="5" id="KW-0645">Protease</keyword>
<evidence type="ECO:0000256" key="3">
    <source>
        <dbReference type="ARBA" id="ARBA00005634"/>
    </source>
</evidence>
<organism evidence="20 21">
    <name type="scientific">Paralvinella palmiformis</name>
    <dbReference type="NCBI Taxonomy" id="53620"/>
    <lineage>
        <taxon>Eukaryota</taxon>
        <taxon>Metazoa</taxon>
        <taxon>Spiralia</taxon>
        <taxon>Lophotrochozoa</taxon>
        <taxon>Annelida</taxon>
        <taxon>Polychaeta</taxon>
        <taxon>Sedentaria</taxon>
        <taxon>Canalipalpata</taxon>
        <taxon>Terebellida</taxon>
        <taxon>Terebelliformia</taxon>
        <taxon>Alvinellidae</taxon>
        <taxon>Paralvinella</taxon>
    </lineage>
</organism>
<dbReference type="Gene3D" id="1.20.930.40">
    <property type="entry name" value="Transferrin receptor-like, dimerisation domain"/>
    <property type="match status" value="1"/>
</dbReference>
<feature type="domain" description="PA" evidence="17">
    <location>
        <begin position="168"/>
        <end position="259"/>
    </location>
</feature>
<comment type="cofactor">
    <cofactor evidence="1">
        <name>Zn(2+)</name>
        <dbReference type="ChEBI" id="CHEBI:29105"/>
    </cofactor>
</comment>
<evidence type="ECO:0000256" key="12">
    <source>
        <dbReference type="ARBA" id="ARBA00023049"/>
    </source>
</evidence>
<dbReference type="Pfam" id="PF02225">
    <property type="entry name" value="PA"/>
    <property type="match status" value="1"/>
</dbReference>
<dbReference type="CDD" id="cd08022">
    <property type="entry name" value="M28_PSMA_like"/>
    <property type="match status" value="1"/>
</dbReference>
<gene>
    <name evidence="20" type="ORF">LSH36_56g02011</name>
</gene>
<dbReference type="EC" id="3.4.17.21" evidence="16"/>
<dbReference type="InterPro" id="IPR036757">
    <property type="entry name" value="TFR-like_dimer_dom_sf"/>
</dbReference>
<dbReference type="AlphaFoldDB" id="A0AAD9K513"/>
<evidence type="ECO:0000259" key="17">
    <source>
        <dbReference type="Pfam" id="PF02225"/>
    </source>
</evidence>
<dbReference type="Gene3D" id="3.40.630.10">
    <property type="entry name" value="Zn peptidases"/>
    <property type="match status" value="2"/>
</dbReference>
<keyword evidence="13" id="KW-0472">Membrane</keyword>
<dbReference type="PANTHER" id="PTHR10404">
    <property type="entry name" value="N-ACETYLATED-ALPHA-LINKED ACIDIC DIPEPTIDASE"/>
    <property type="match status" value="1"/>
</dbReference>
<keyword evidence="10" id="KW-0735">Signal-anchor</keyword>
<evidence type="ECO:0000313" key="21">
    <source>
        <dbReference type="Proteomes" id="UP001208570"/>
    </source>
</evidence>
<feature type="domain" description="Peptidase M28" evidence="19">
    <location>
        <begin position="396"/>
        <end position="602"/>
    </location>
</feature>
<dbReference type="EMBL" id="JAODUP010000056">
    <property type="protein sequence ID" value="KAK2165001.1"/>
    <property type="molecule type" value="Genomic_DNA"/>
</dbReference>
<reference evidence="20" key="1">
    <citation type="journal article" date="2023" name="Mol. Biol. Evol.">
        <title>Third-Generation Sequencing Reveals the Adaptive Role of the Epigenome in Three Deep-Sea Polychaetes.</title>
        <authorList>
            <person name="Perez M."/>
            <person name="Aroh O."/>
            <person name="Sun Y."/>
            <person name="Lan Y."/>
            <person name="Juniper S.K."/>
            <person name="Young C.R."/>
            <person name="Angers B."/>
            <person name="Qian P.Y."/>
        </authorList>
    </citation>
    <scope>NUCLEOTIDE SEQUENCE</scope>
    <source>
        <strain evidence="20">P08H-3</strain>
    </source>
</reference>
<evidence type="ECO:0000256" key="10">
    <source>
        <dbReference type="ARBA" id="ARBA00022968"/>
    </source>
</evidence>
<keyword evidence="7" id="KW-0479">Metal-binding</keyword>
<keyword evidence="14" id="KW-0325">Glycoprotein</keyword>
<evidence type="ECO:0000256" key="15">
    <source>
        <dbReference type="ARBA" id="ARBA00052003"/>
    </source>
</evidence>
<evidence type="ECO:0000256" key="2">
    <source>
        <dbReference type="ARBA" id="ARBA00004606"/>
    </source>
</evidence>
<dbReference type="GO" id="GO:0016020">
    <property type="term" value="C:membrane"/>
    <property type="evidence" value="ECO:0007669"/>
    <property type="project" value="UniProtKB-SubCell"/>
</dbReference>
<evidence type="ECO:0000256" key="11">
    <source>
        <dbReference type="ARBA" id="ARBA00022989"/>
    </source>
</evidence>
<dbReference type="Pfam" id="PF04253">
    <property type="entry name" value="TFR_dimer"/>
    <property type="match status" value="1"/>
</dbReference>
<evidence type="ECO:0000313" key="20">
    <source>
        <dbReference type="EMBL" id="KAK2165001.1"/>
    </source>
</evidence>
<keyword evidence="11" id="KW-1133">Transmembrane helix</keyword>
<accession>A0AAD9K513</accession>
<dbReference type="InterPro" id="IPR039373">
    <property type="entry name" value="Peptidase_M28B"/>
</dbReference>
<dbReference type="SUPFAM" id="SSF47672">
    <property type="entry name" value="Transferrin receptor-like dimerisation domain"/>
    <property type="match status" value="1"/>
</dbReference>
<dbReference type="Proteomes" id="UP001208570">
    <property type="component" value="Unassembled WGS sequence"/>
</dbReference>
<dbReference type="GO" id="GO:0004181">
    <property type="term" value="F:metallocarboxypeptidase activity"/>
    <property type="evidence" value="ECO:0007669"/>
    <property type="project" value="UniProtKB-EC"/>
</dbReference>
<dbReference type="InterPro" id="IPR046450">
    <property type="entry name" value="PA_dom_sf"/>
</dbReference>
<feature type="domain" description="Transferrin receptor-like dimerisation" evidence="18">
    <location>
        <begin position="674"/>
        <end position="793"/>
    </location>
</feature>
<comment type="subcellular location">
    <subcellularLocation>
        <location evidence="2">Membrane</location>
        <topology evidence="2">Single-pass type II membrane protein</topology>
    </subcellularLocation>
</comment>
<name>A0AAD9K513_9ANNE</name>
<keyword evidence="9" id="KW-0862">Zinc</keyword>
<sequence>MTLSKLSLAVLCLVLLVIGFVFGFLGGFFSHIPDTGNNLDRLQSLTKDADETISRRLIDEVNPENIRHYLKHLTSKPHMAGTPADKETADEIKRFWETEAVLDRVQIYPYDVLLSYPEQDSPNRIVIKDVNDRDLFTTQLYESILDPEQNQSDVVPPFNAFSASGEPKGDLVYVNYARVDDFIWLTESEHIDPNGKICIARYGKVFRGDKVLIAQRYGCLGMILYSDPADYVLLTNAEDVYPDSWFLPGSGVQRGNVKATFAEKYGCIGLILYSDPANYAIDDKDAVYPDSWFLPDSGVQRGTLNMEGDVLTPHYPAIKSAYRWPKNKTSLPRIPVQPIGYDDARVLLSNMTGPEVNPDWRGKLKITYRLGPGFKNRDWKTQMFIKTHTKNVTTYNVLGFIEGAIEPDRYVLLGNHRDAWVFGALDPTSGTAAMMEISRAFGVMLKTGWRPRRTIIFCSWGAEEHGIIGSREWVEYYGKMLSERAVAYINVDIAVQGNFSFRGRTMPLLHQLMFDTAKQIPNPDPDEVSAGRKTVYDTWLYRQPAVDKRGLKTGVPIIQNLGSGSDFAPFVTKAGVTAVDIAYNYDRSLGLSSYPMYHSAYETFRLVETYYDPTFAYHKAIAQYWGELGRRLADEYILPFDVIQYGVSLDGYVQSVIDNYGELMESTRTNTGLGFLKEAVTTFKEASQQFIKDLSTVDTSNPILVRMYNDVMIQIDRMFIDPNGLPGRPFMRNVIFAPSKHNSYTGSTFPGLIDSLYELDRTKTMIEEEEKGEVVKQQIAILTYFIEAAASSLRNILI</sequence>
<keyword evidence="6" id="KW-0812">Transmembrane</keyword>
<protein>
    <recommendedName>
        <fullName evidence="16">glutamate carboxypeptidase II</fullName>
        <ecNumber evidence="16">3.4.17.21</ecNumber>
    </recommendedName>
</protein>
<dbReference type="GO" id="GO:0046872">
    <property type="term" value="F:metal ion binding"/>
    <property type="evidence" value="ECO:0007669"/>
    <property type="project" value="UniProtKB-KW"/>
</dbReference>
<evidence type="ECO:0000259" key="19">
    <source>
        <dbReference type="Pfam" id="PF04389"/>
    </source>
</evidence>
<evidence type="ECO:0000256" key="16">
    <source>
        <dbReference type="ARBA" id="ARBA00066561"/>
    </source>
</evidence>
<proteinExistence type="inferred from homology"/>
<dbReference type="SUPFAM" id="SSF53187">
    <property type="entry name" value="Zn-dependent exopeptidases"/>
    <property type="match status" value="1"/>
</dbReference>
<evidence type="ECO:0000256" key="4">
    <source>
        <dbReference type="ARBA" id="ARBA00022645"/>
    </source>
</evidence>
<dbReference type="InterPro" id="IPR007365">
    <property type="entry name" value="TFR-like_dimer_dom"/>
</dbReference>
<dbReference type="GO" id="GO:0006508">
    <property type="term" value="P:proteolysis"/>
    <property type="evidence" value="ECO:0007669"/>
    <property type="project" value="UniProtKB-KW"/>
</dbReference>
<comment type="catalytic activity">
    <reaction evidence="15">
        <text>Release of an unsubstituted, C-terminal glutamyl residue, typically from Ac-Asp-Glu or folylpoly-gamma-glutamates.</text>
        <dbReference type="EC" id="3.4.17.21"/>
    </reaction>
</comment>
<comment type="similarity">
    <text evidence="3">Belongs to the peptidase M28 family. M28B subfamily.</text>
</comment>
<evidence type="ECO:0000256" key="8">
    <source>
        <dbReference type="ARBA" id="ARBA00022801"/>
    </source>
</evidence>
<keyword evidence="21" id="KW-1185">Reference proteome</keyword>
<dbReference type="InterPro" id="IPR007484">
    <property type="entry name" value="Peptidase_M28"/>
</dbReference>
<dbReference type="FunFam" id="1.20.930.40:FF:000001">
    <property type="entry name" value="N-acetylated-alpha-linked acidic dipeptidase 2"/>
    <property type="match status" value="1"/>
</dbReference>
<keyword evidence="4" id="KW-0121">Carboxypeptidase</keyword>
<evidence type="ECO:0000256" key="7">
    <source>
        <dbReference type="ARBA" id="ARBA00022723"/>
    </source>
</evidence>
<keyword evidence="8" id="KW-0378">Hydrolase</keyword>
<dbReference type="Gene3D" id="3.50.30.30">
    <property type="match status" value="2"/>
</dbReference>
<dbReference type="PANTHER" id="PTHR10404:SF77">
    <property type="entry name" value="GLUTAMATE CARBOXYPEPTIDASE 2 HOMOLOG"/>
    <property type="match status" value="1"/>
</dbReference>
<evidence type="ECO:0000256" key="9">
    <source>
        <dbReference type="ARBA" id="ARBA00022833"/>
    </source>
</evidence>
<dbReference type="FunFam" id="3.40.630.10:FF:000009">
    <property type="entry name" value="N-acetylated-alpha-linked acidic dipeptidase 2"/>
    <property type="match status" value="1"/>
</dbReference>